<dbReference type="InterPro" id="IPR014001">
    <property type="entry name" value="Helicase_ATP-bd"/>
</dbReference>
<dbReference type="SMART" id="SM00490">
    <property type="entry name" value="HELICc"/>
    <property type="match status" value="1"/>
</dbReference>
<dbReference type="SUPFAM" id="SSF56024">
    <property type="entry name" value="Phospholipase D/nuclease"/>
    <property type="match status" value="1"/>
</dbReference>
<dbReference type="Pfam" id="PF00271">
    <property type="entry name" value="Helicase_C"/>
    <property type="match status" value="1"/>
</dbReference>
<dbReference type="SUPFAM" id="SSF52540">
    <property type="entry name" value="P-loop containing nucleoside triphosphate hydrolases"/>
    <property type="match status" value="1"/>
</dbReference>
<gene>
    <name evidence="3" type="ORF">HMPREF1092_01762</name>
</gene>
<organism evidence="3 4">
    <name type="scientific">Clostridium thermobutyricum</name>
    <dbReference type="NCBI Taxonomy" id="29372"/>
    <lineage>
        <taxon>Bacteria</taxon>
        <taxon>Bacillati</taxon>
        <taxon>Bacillota</taxon>
        <taxon>Clostridia</taxon>
        <taxon>Eubacteriales</taxon>
        <taxon>Clostridiaceae</taxon>
        <taxon>Clostridium</taxon>
    </lineage>
</organism>
<dbReference type="Pfam" id="PF26350">
    <property type="entry name" value="DUF8090"/>
    <property type="match status" value="1"/>
</dbReference>
<dbReference type="GO" id="GO:0005829">
    <property type="term" value="C:cytosol"/>
    <property type="evidence" value="ECO:0007669"/>
    <property type="project" value="TreeGrafter"/>
</dbReference>
<dbReference type="HOGENOM" id="CLU_005588_1_0_9"/>
<dbReference type="EMBL" id="AGYT01000008">
    <property type="protein sequence ID" value="ENZ02527.1"/>
    <property type="molecule type" value="Genomic_DNA"/>
</dbReference>
<dbReference type="PROSITE" id="PS51192">
    <property type="entry name" value="HELICASE_ATP_BIND_1"/>
    <property type="match status" value="1"/>
</dbReference>
<dbReference type="GO" id="GO:0016787">
    <property type="term" value="F:hydrolase activity"/>
    <property type="evidence" value="ECO:0007669"/>
    <property type="project" value="InterPro"/>
</dbReference>
<accession>N9Y3W0</accession>
<dbReference type="Gene3D" id="3.30.870.10">
    <property type="entry name" value="Endonuclease Chain A"/>
    <property type="match status" value="1"/>
</dbReference>
<evidence type="ECO:0000313" key="3">
    <source>
        <dbReference type="EMBL" id="ENZ02527.1"/>
    </source>
</evidence>
<protein>
    <recommendedName>
        <fullName evidence="5">Helicase</fullName>
    </recommendedName>
</protein>
<sequence>MKMLTDIKTIDKNLSDTITNKEIIEEVSIDSEIIEANNTGFINRFNNSNLSYVPKLLVNDYSKGNKVLSDIVSELNKCEEFYISVAFITSSGITPLLETLNTLKNKNIKGKILTTNYLNFSEPKALKKLLNFPNIELKVYTKENFHTKGYIFKHSDHYKLIIGSSNLTQSALTKNKEWNIKVSSLEEGYLTNNVIEEFKSLWNDAENLTLDWIKTYQDIYKNQREYSKATKVPTLKQYKLSPNKMQISAIQNLNKLRKEGANKALLISATGTGKTYLSAFELRNYNPKKALFVVHREQIAKQALESYKNVFGDSKTMGILSGTKKETDKDLIFCTIQTLSKDNILKSFSKNEFDYIVIDEVHKAGAVSYRKIVDYFAPKFLLGMTATPERSDDFDIFKMFDYKIAYEIRLQQALEEDLLCPFHYFGVSDFINEDNEIIDNIDINALTSEDRVKHIIDKITFYGYSGDRVKGLVFCSNKEEAKLLSEMFNARGYSTLALTGENSQIERDTAIERLESNILENSLDYIFTVDIFNEGVDIPSVNQVVMLRPTQSSIVFIQQLGRGLRKYKSKEYVVIIDFIGNYKNNFLIPIALSGDRTFNKDNLRKNVMESTRTIPGCSTINFDEISKKKIFEAIDKVKFNNINLLKENYFNLKKKIGHIPSLLDFDYYESIDPLRFFDNKSLRSYYKFLKKYEQEYTIELDSEKELFIEFISKKLASGKRIHELLVLKYILENCTNLMEKLENTLTIEYNIGFNDLTKTNLVNVLTNKFPTGINKDTYNKCIFIESFNNDYKCSTNFEHHLKDANFKNLVKELIDFGLNRYKKIYKNRYKNTNFSLYEKYTYEDVCRLLEWEKSEVALNIGGYKFDKKTNTYPVFINYHKSEDIADTINYEDRFISPSNIIAISKSRTTSSSEDIVTAYNAKKLGINMYLFVRKNKDDKDSKEFYFLGKINTIGKPKDIKMKSSNVKAVEITYQLETPVRDDIYDYITT</sequence>
<dbReference type="InterPro" id="IPR050742">
    <property type="entry name" value="Helicase_Restrict-Modif_Enz"/>
</dbReference>
<dbReference type="Pfam" id="PF13091">
    <property type="entry name" value="PLDc_2"/>
    <property type="match status" value="1"/>
</dbReference>
<evidence type="ECO:0008006" key="5">
    <source>
        <dbReference type="Google" id="ProtNLM"/>
    </source>
</evidence>
<dbReference type="PATRIC" id="fig|999411.4.peg.1736"/>
<evidence type="ECO:0000313" key="4">
    <source>
        <dbReference type="Proteomes" id="UP000013097"/>
    </source>
</evidence>
<dbReference type="InterPro" id="IPR001650">
    <property type="entry name" value="Helicase_C-like"/>
</dbReference>
<dbReference type="InterPro" id="IPR058403">
    <property type="entry name" value="DUF8090"/>
</dbReference>
<dbReference type="SMART" id="SM00487">
    <property type="entry name" value="DEXDc"/>
    <property type="match status" value="1"/>
</dbReference>
<dbReference type="InterPro" id="IPR027417">
    <property type="entry name" value="P-loop_NTPase"/>
</dbReference>
<dbReference type="InterPro" id="IPR006935">
    <property type="entry name" value="Helicase/UvrB_N"/>
</dbReference>
<dbReference type="PANTHER" id="PTHR47396">
    <property type="entry name" value="TYPE I RESTRICTION ENZYME ECOKI R PROTEIN"/>
    <property type="match status" value="1"/>
</dbReference>
<dbReference type="Proteomes" id="UP000013097">
    <property type="component" value="Unassembled WGS sequence"/>
</dbReference>
<proteinExistence type="predicted"/>
<keyword evidence="4" id="KW-1185">Reference proteome</keyword>
<name>N9Y3W0_9CLOT</name>
<dbReference type="AlphaFoldDB" id="N9Y3W0"/>
<dbReference type="Pfam" id="PF04851">
    <property type="entry name" value="ResIII"/>
    <property type="match status" value="1"/>
</dbReference>
<dbReference type="eggNOG" id="COG3886">
    <property type="taxonomic scope" value="Bacteria"/>
</dbReference>
<dbReference type="CDD" id="cd18799">
    <property type="entry name" value="SF2_C_EcoAI-like"/>
    <property type="match status" value="1"/>
</dbReference>
<evidence type="ECO:0000259" key="2">
    <source>
        <dbReference type="PROSITE" id="PS51194"/>
    </source>
</evidence>
<dbReference type="CDD" id="cd18032">
    <property type="entry name" value="DEXHc_RE_I_III_res"/>
    <property type="match status" value="1"/>
</dbReference>
<dbReference type="PANTHER" id="PTHR47396:SF1">
    <property type="entry name" value="ATP-DEPENDENT HELICASE IRC3-RELATED"/>
    <property type="match status" value="1"/>
</dbReference>
<dbReference type="CDD" id="cd09204">
    <property type="entry name" value="PLDc_N_DEXD_b2"/>
    <property type="match status" value="1"/>
</dbReference>
<evidence type="ECO:0000259" key="1">
    <source>
        <dbReference type="PROSITE" id="PS51192"/>
    </source>
</evidence>
<reference evidence="3 4" key="1">
    <citation type="submission" date="2013-01" db="EMBL/GenBank/DDBJ databases">
        <title>The Genome Sequence of Clostridium colicanis 209318.</title>
        <authorList>
            <consortium name="The Broad Institute Genome Sequencing Platform"/>
            <person name="Earl A."/>
            <person name="Ward D."/>
            <person name="Feldgarden M."/>
            <person name="Gevers D."/>
            <person name="Courvalin P."/>
            <person name="Lambert T."/>
            <person name="Walker B."/>
            <person name="Young S.K."/>
            <person name="Zeng Q."/>
            <person name="Gargeya S."/>
            <person name="Fitzgerald M."/>
            <person name="Haas B."/>
            <person name="Abouelleil A."/>
            <person name="Alvarado L."/>
            <person name="Arachchi H.M."/>
            <person name="Berlin A.M."/>
            <person name="Chapman S.B."/>
            <person name="Dewar J."/>
            <person name="Goldberg J."/>
            <person name="Griggs A."/>
            <person name="Gujja S."/>
            <person name="Hansen M."/>
            <person name="Howarth C."/>
            <person name="Imamovic A."/>
            <person name="Larimer J."/>
            <person name="McCowan C."/>
            <person name="Murphy C."/>
            <person name="Neiman D."/>
            <person name="Pearson M."/>
            <person name="Priest M."/>
            <person name="Roberts A."/>
            <person name="Saif S."/>
            <person name="Shea T."/>
            <person name="Sisk P."/>
            <person name="Sykes S."/>
            <person name="Wortman J."/>
            <person name="Nusbaum C."/>
            <person name="Birren B."/>
        </authorList>
    </citation>
    <scope>NUCLEOTIDE SEQUENCE [LARGE SCALE GENOMIC DNA]</scope>
    <source>
        <strain evidence="3 4">209318</strain>
    </source>
</reference>
<dbReference type="Pfam" id="PF11907">
    <property type="entry name" value="DUF3427"/>
    <property type="match status" value="1"/>
</dbReference>
<dbReference type="GO" id="GO:0003677">
    <property type="term" value="F:DNA binding"/>
    <property type="evidence" value="ECO:0007669"/>
    <property type="project" value="InterPro"/>
</dbReference>
<dbReference type="GO" id="GO:0005524">
    <property type="term" value="F:ATP binding"/>
    <property type="evidence" value="ECO:0007669"/>
    <property type="project" value="InterPro"/>
</dbReference>
<dbReference type="eggNOG" id="COG1061">
    <property type="taxonomic scope" value="Bacteria"/>
</dbReference>
<feature type="domain" description="Helicase C-terminal" evidence="2">
    <location>
        <begin position="458"/>
        <end position="611"/>
    </location>
</feature>
<feature type="domain" description="Helicase ATP-binding" evidence="1">
    <location>
        <begin position="255"/>
        <end position="406"/>
    </location>
</feature>
<dbReference type="InterPro" id="IPR025202">
    <property type="entry name" value="PLD-like_dom"/>
</dbReference>
<dbReference type="RefSeq" id="WP_002598263.1">
    <property type="nucleotide sequence ID" value="NZ_KB850956.1"/>
</dbReference>
<dbReference type="InterPro" id="IPR021835">
    <property type="entry name" value="DUF3427"/>
</dbReference>
<dbReference type="PROSITE" id="PS51194">
    <property type="entry name" value="HELICASE_CTER"/>
    <property type="match status" value="1"/>
</dbReference>
<comment type="caution">
    <text evidence="3">The sequence shown here is derived from an EMBL/GenBank/DDBJ whole genome shotgun (WGS) entry which is preliminary data.</text>
</comment>
<dbReference type="Gene3D" id="3.40.50.300">
    <property type="entry name" value="P-loop containing nucleotide triphosphate hydrolases"/>
    <property type="match status" value="2"/>
</dbReference>